<dbReference type="PANTHER" id="PTHR12673:SF263">
    <property type="entry name" value="PLECKSTRIN DOMAIN-CONTAINING PROTEIN"/>
    <property type="match status" value="1"/>
</dbReference>
<feature type="region of interest" description="Disordered" evidence="3">
    <location>
        <begin position="153"/>
        <end position="174"/>
    </location>
</feature>
<dbReference type="EMBL" id="BDEQ01000001">
    <property type="protein sequence ID" value="GAT94435.1"/>
    <property type="molecule type" value="Genomic_DNA"/>
</dbReference>
<feature type="region of interest" description="Disordered" evidence="3">
    <location>
        <begin position="960"/>
        <end position="997"/>
    </location>
</feature>
<dbReference type="GO" id="GO:0005737">
    <property type="term" value="C:cytoplasm"/>
    <property type="evidence" value="ECO:0007669"/>
    <property type="project" value="TreeGrafter"/>
</dbReference>
<evidence type="ECO:0000259" key="4">
    <source>
        <dbReference type="PROSITE" id="PS50003"/>
    </source>
</evidence>
<dbReference type="Gene3D" id="2.30.29.30">
    <property type="entry name" value="Pleckstrin-homology domain (PH domain)/Phosphotyrosine-binding domain (PTB)"/>
    <property type="match status" value="1"/>
</dbReference>
<evidence type="ECO:0000259" key="7">
    <source>
        <dbReference type="PROSITE" id="PS50115"/>
    </source>
</evidence>
<feature type="coiled-coil region" evidence="2">
    <location>
        <begin position="411"/>
        <end position="438"/>
    </location>
</feature>
<evidence type="ECO:0000256" key="2">
    <source>
        <dbReference type="SAM" id="Coils"/>
    </source>
</evidence>
<dbReference type="SUPFAM" id="SSF50729">
    <property type="entry name" value="PH domain-like"/>
    <property type="match status" value="1"/>
</dbReference>
<evidence type="ECO:0000313" key="9">
    <source>
        <dbReference type="Proteomes" id="UP000078387"/>
    </source>
</evidence>
<keyword evidence="1" id="KW-0862">Zinc</keyword>
<dbReference type="SMART" id="SM00325">
    <property type="entry name" value="RhoGEF"/>
    <property type="match status" value="1"/>
</dbReference>
<dbReference type="Pfam" id="PF00307">
    <property type="entry name" value="CH"/>
    <property type="match status" value="1"/>
</dbReference>
<keyword evidence="1" id="KW-0479">Metal-binding</keyword>
<dbReference type="Gene3D" id="1.10.418.10">
    <property type="entry name" value="Calponin-like domain"/>
    <property type="match status" value="1"/>
</dbReference>
<dbReference type="InterPro" id="IPR035899">
    <property type="entry name" value="DBL_dom_sf"/>
</dbReference>
<feature type="compositionally biased region" description="Basic and acidic residues" evidence="3">
    <location>
        <begin position="981"/>
        <end position="990"/>
    </location>
</feature>
<dbReference type="SUPFAM" id="SSF57863">
    <property type="entry name" value="ArfGap/RecO-like zinc finger"/>
    <property type="match status" value="1"/>
</dbReference>
<evidence type="ECO:0000256" key="1">
    <source>
        <dbReference type="PROSITE-ProRule" id="PRU00288"/>
    </source>
</evidence>
<dbReference type="InterPro" id="IPR000219">
    <property type="entry name" value="DH_dom"/>
</dbReference>
<dbReference type="SUPFAM" id="SSF48065">
    <property type="entry name" value="DBL homology domain (DH-domain)"/>
    <property type="match status" value="1"/>
</dbReference>
<evidence type="ECO:0000259" key="5">
    <source>
        <dbReference type="PROSITE" id="PS50010"/>
    </source>
</evidence>
<dbReference type="Proteomes" id="UP000078387">
    <property type="component" value="Unassembled WGS sequence"/>
</dbReference>
<organism evidence="8 9">
    <name type="scientific">Entamoeba histolytica</name>
    <dbReference type="NCBI Taxonomy" id="5759"/>
    <lineage>
        <taxon>Eukaryota</taxon>
        <taxon>Amoebozoa</taxon>
        <taxon>Evosea</taxon>
        <taxon>Archamoebae</taxon>
        <taxon>Mastigamoebida</taxon>
        <taxon>Entamoebidae</taxon>
        <taxon>Entamoeba</taxon>
    </lineage>
</organism>
<dbReference type="Gene3D" id="1.10.220.150">
    <property type="entry name" value="Arf GTPase activating protein"/>
    <property type="match status" value="1"/>
</dbReference>
<dbReference type="VEuPathDB" id="AmoebaDB:EHI7A_054000"/>
<dbReference type="PROSITE" id="PS50021">
    <property type="entry name" value="CH"/>
    <property type="match status" value="1"/>
</dbReference>
<dbReference type="InterPro" id="IPR001715">
    <property type="entry name" value="CH_dom"/>
</dbReference>
<dbReference type="SUPFAM" id="SSF47576">
    <property type="entry name" value="Calponin-homology domain, CH-domain"/>
    <property type="match status" value="1"/>
</dbReference>
<dbReference type="InterPro" id="IPR001164">
    <property type="entry name" value="ArfGAP_dom"/>
</dbReference>
<feature type="compositionally biased region" description="Polar residues" evidence="3">
    <location>
        <begin position="966"/>
        <end position="980"/>
    </location>
</feature>
<dbReference type="VEuPathDB" id="AmoebaDB:KM1_104420"/>
<reference evidence="8 9" key="1">
    <citation type="submission" date="2016-05" db="EMBL/GenBank/DDBJ databases">
        <title>First whole genome sequencing of Entamoeba histolytica HM1:IMSS-clone-6.</title>
        <authorList>
            <person name="Mukherjee Avik.K."/>
            <person name="Izumyama S."/>
            <person name="Nakada-Tsukui K."/>
            <person name="Nozaki T."/>
        </authorList>
    </citation>
    <scope>NUCLEOTIDE SEQUENCE [LARGE SCALE GENOMIC DNA]</scope>
    <source>
        <strain evidence="8 9">HM1:IMSS clone 6</strain>
    </source>
</reference>
<dbReference type="InterPro" id="IPR037278">
    <property type="entry name" value="ARFGAP/RecO"/>
</dbReference>
<feature type="domain" description="DH" evidence="5">
    <location>
        <begin position="319"/>
        <end position="500"/>
    </location>
</feature>
<dbReference type="InterPro" id="IPR038508">
    <property type="entry name" value="ArfGAP_dom_sf"/>
</dbReference>
<dbReference type="GO" id="GO:0005096">
    <property type="term" value="F:GTPase activator activity"/>
    <property type="evidence" value="ECO:0007669"/>
    <property type="project" value="InterPro"/>
</dbReference>
<dbReference type="PROSITE" id="PS50010">
    <property type="entry name" value="DH_2"/>
    <property type="match status" value="1"/>
</dbReference>
<keyword evidence="1" id="KW-0863">Zinc-finger</keyword>
<feature type="domain" description="Calponin-homology (CH)" evidence="6">
    <location>
        <begin position="5"/>
        <end position="108"/>
    </location>
</feature>
<gene>
    <name evidence="8" type="ORF">CL6EHI_194630</name>
</gene>
<accession>A0A5K1UR15</accession>
<keyword evidence="2" id="KW-0175">Coiled coil</keyword>
<dbReference type="CDD" id="cd00014">
    <property type="entry name" value="CH_SF"/>
    <property type="match status" value="1"/>
</dbReference>
<proteinExistence type="predicted"/>
<dbReference type="PROSITE" id="PS50003">
    <property type="entry name" value="PH_DOMAIN"/>
    <property type="match status" value="1"/>
</dbReference>
<dbReference type="InterPro" id="IPR051092">
    <property type="entry name" value="FYVE_RhoGEF_PH"/>
</dbReference>
<feature type="domain" description="Arf-GAP" evidence="7">
    <location>
        <begin position="802"/>
        <end position="878"/>
    </location>
</feature>
<dbReference type="PANTHER" id="PTHR12673">
    <property type="entry name" value="FACIOGENITAL DYSPLASIA PROTEIN"/>
    <property type="match status" value="1"/>
</dbReference>
<name>A0A5K1UR15_ENTHI</name>
<dbReference type="VEuPathDB" id="AmoebaDB:EHI_194630"/>
<sequence length="997" mass="115510">MNYKEEEYKDCIEWINKQLEDDPITDLLSGLQNGIKLIKIVEKLTHKSAVRYNSNPKNIFQIQQNMDVLLKMIKENYGEPIGSDATLLANGEIQQFLSLIFFIGQKSGTKIQKRRTLGRNTMNRVIQYQSRLQNETEPFTKKIHNIQEQEQTKEIQHEKQITPKKENKPCQTEEVKGIETKKKYSKTRKTQSENLSIIKETNTEEEIKSSIIKESKELNQKITSEQKDDEILLQPPKVPEKPKKLQHKIHTENESNNDEKINEINQKIEENQIFKSESSKEKKWIEKEYDINLVKNIQRRIYGFLSRKSSKSTMKLLVQRKNVVKELIKTEEVYVNKLQQFLDLYLKTALTIYPTDKILKKCEEDVIVILGYNKMMYQRVLEVQKKVFYYGQGIGSVFQKLAHFLKTYCSYVNSTDAINEHEEKLRKTNKQFDYALNEIRRINNLDTFNSYVILPVQRIPRYRLLLQELLKTLPPQHSEYNSLNNSLQAIADIGIVMNESKRTLEIQQLIGKLTNKFKYSQGINPIEPNASRKFIRFGLITIYEPEAKTKYRSVYLFLFNDTVILTKINSAGTSHKGKIFTETIQTICESKKQLTVELVIPIGSFCVLDSIKIESSPTFLIVNKSGKTIYFICLNEEEKMGWVVDLDNQISQIQEQSLLTISHSNNSLPSFYEEYKNQLSENTIRDIWWKGPIGSDGKYMILGNGFLCTFSNEEDAFKRIRVNDYFVTKYTSVAFIPPSSISLINYGTYDKTKSVFDMCCTSLALLWVFYIRQSFIGSYDFEETHLDLFDGIDSDIAGLTVKNIMLGLESIPSNRVCADCGSTDLRYVDLNYGCFLCCACGRAHTLFPTIRNTSNICTIDKTSEYQVSEIKKLIQFGNGFGNILRLTGKEIPKSSVEYEEANKYQYYWIKYGIEGDAPKCIKSDLKKKQISSEFKRVTVSQTTNNQPSIDTSTIPITELNKEKRNTISSISQTPITQQPTEKIKRKEGEKKRKKSFY</sequence>
<dbReference type="CDD" id="cd00821">
    <property type="entry name" value="PH"/>
    <property type="match status" value="1"/>
</dbReference>
<dbReference type="OMA" id="MMYQSVL"/>
<protein>
    <submittedName>
        <fullName evidence="8">Protein with rhogef and arfgap domains</fullName>
    </submittedName>
</protein>
<dbReference type="GO" id="GO:0008270">
    <property type="term" value="F:zinc ion binding"/>
    <property type="evidence" value="ECO:0007669"/>
    <property type="project" value="UniProtKB-KW"/>
</dbReference>
<dbReference type="AlphaFoldDB" id="A0A5K1UR15"/>
<dbReference type="VEuPathDB" id="AmoebaDB:EHI5A_084270"/>
<dbReference type="SMART" id="SM00233">
    <property type="entry name" value="PH"/>
    <property type="match status" value="1"/>
</dbReference>
<dbReference type="Pfam" id="PF01412">
    <property type="entry name" value="ArfGap"/>
    <property type="match status" value="1"/>
</dbReference>
<dbReference type="GO" id="GO:0005085">
    <property type="term" value="F:guanyl-nucleotide exchange factor activity"/>
    <property type="evidence" value="ECO:0007669"/>
    <property type="project" value="InterPro"/>
</dbReference>
<dbReference type="VEuPathDB" id="AmoebaDB:EHI8A_053760"/>
<feature type="domain" description="PH" evidence="4">
    <location>
        <begin position="533"/>
        <end position="651"/>
    </location>
</feature>
<dbReference type="InterPro" id="IPR001849">
    <property type="entry name" value="PH_domain"/>
</dbReference>
<dbReference type="Gene3D" id="1.20.900.10">
    <property type="entry name" value="Dbl homology (DH) domain"/>
    <property type="match status" value="1"/>
</dbReference>
<dbReference type="InterPro" id="IPR036872">
    <property type="entry name" value="CH_dom_sf"/>
</dbReference>
<evidence type="ECO:0000259" key="6">
    <source>
        <dbReference type="PROSITE" id="PS50021"/>
    </source>
</evidence>
<evidence type="ECO:0000313" key="8">
    <source>
        <dbReference type="EMBL" id="GAT94435.1"/>
    </source>
</evidence>
<dbReference type="PROSITE" id="PS50115">
    <property type="entry name" value="ARFGAP"/>
    <property type="match status" value="1"/>
</dbReference>
<comment type="caution">
    <text evidence="8">The sequence shown here is derived from an EMBL/GenBank/DDBJ whole genome shotgun (WGS) entry which is preliminary data.</text>
</comment>
<dbReference type="Pfam" id="PF00621">
    <property type="entry name" value="RhoGEF"/>
    <property type="match status" value="1"/>
</dbReference>
<evidence type="ECO:0000256" key="3">
    <source>
        <dbReference type="SAM" id="MobiDB-lite"/>
    </source>
</evidence>
<dbReference type="InterPro" id="IPR011993">
    <property type="entry name" value="PH-like_dom_sf"/>
</dbReference>